<evidence type="ECO:0000313" key="3">
    <source>
        <dbReference type="EMBL" id="MBS2964074.1"/>
    </source>
</evidence>
<feature type="domain" description="DUF58" evidence="2">
    <location>
        <begin position="226"/>
        <end position="336"/>
    </location>
</feature>
<keyword evidence="1" id="KW-0812">Transmembrane</keyword>
<organism evidence="3 4">
    <name type="scientific">Actinocrinis puniceicyclus</name>
    <dbReference type="NCBI Taxonomy" id="977794"/>
    <lineage>
        <taxon>Bacteria</taxon>
        <taxon>Bacillati</taxon>
        <taxon>Actinomycetota</taxon>
        <taxon>Actinomycetes</taxon>
        <taxon>Catenulisporales</taxon>
        <taxon>Actinospicaceae</taxon>
        <taxon>Actinocrinis</taxon>
    </lineage>
</organism>
<gene>
    <name evidence="3" type="ORF">KGA66_13535</name>
</gene>
<protein>
    <submittedName>
        <fullName evidence="3">DUF58 domain-containing protein</fullName>
    </submittedName>
</protein>
<dbReference type="PANTHER" id="PTHR33608">
    <property type="entry name" value="BLL2464 PROTEIN"/>
    <property type="match status" value="1"/>
</dbReference>
<sequence>MIAHGGEATDSASAAAVRRALDGREYSADPAAPPTAPTRRWRLSERALRLSSVALTAAALALITGRAWLLALAAGPAVLLALGAPGSTRPTRLGAQAAVPVRRCFEGEPITARVELAFDGLAGWIDPGLAPGPGVELTGVEVSGPSVTFSFAARRWGRWTLGTADIDLHDLGGLARRTVRVELGEVDVYPLPAESGLSPVPARLPQRLGEHTARHPGEGFEFAGVHPYAWGERQRRIHWPSTTRRGAIQITSFAAERATDAVVLLDAFGDLRDPGTGRSTLDDSVRAAAGIARAYLRSHDRVGIVSVGGRLRWLQPGTSGGHLYRIIETVLEVRRDLGYHTPVIDHVPAPALPHGALVYAITPLADDRILDLLRDLAERGNPMVVVEIPTGEPRAEPEDEAAGYALRLWRLDRQALHFSLVERGIPVVSWDGTGELDLALAPLLRSPVRGRQR</sequence>
<feature type="transmembrane region" description="Helical" evidence="1">
    <location>
        <begin position="47"/>
        <end position="69"/>
    </location>
</feature>
<dbReference type="EMBL" id="JAGSXH010000041">
    <property type="protein sequence ID" value="MBS2964074.1"/>
    <property type="molecule type" value="Genomic_DNA"/>
</dbReference>
<dbReference type="Pfam" id="PF01882">
    <property type="entry name" value="DUF58"/>
    <property type="match status" value="1"/>
</dbReference>
<keyword evidence="4" id="KW-1185">Reference proteome</keyword>
<evidence type="ECO:0000256" key="1">
    <source>
        <dbReference type="SAM" id="Phobius"/>
    </source>
</evidence>
<comment type="caution">
    <text evidence="3">The sequence shown here is derived from an EMBL/GenBank/DDBJ whole genome shotgun (WGS) entry which is preliminary data.</text>
</comment>
<dbReference type="PANTHER" id="PTHR33608:SF14">
    <property type="entry name" value="POSSIBLE CONSERVED SECRETED PROTEIN"/>
    <property type="match status" value="1"/>
</dbReference>
<name>A0A8J8BET3_9ACTN</name>
<reference evidence="3" key="1">
    <citation type="submission" date="2021-04" db="EMBL/GenBank/DDBJ databases">
        <title>Genome based classification of Actinospica acidithermotolerans sp. nov., an actinobacterium isolated from an Indonesian hot spring.</title>
        <authorList>
            <person name="Kusuma A.B."/>
            <person name="Putra K.E."/>
            <person name="Nafisah S."/>
            <person name="Loh J."/>
            <person name="Nouioui I."/>
            <person name="Goodfellow M."/>
        </authorList>
    </citation>
    <scope>NUCLEOTIDE SEQUENCE</scope>
    <source>
        <strain evidence="3">DSM 45618</strain>
    </source>
</reference>
<keyword evidence="1" id="KW-0472">Membrane</keyword>
<dbReference type="RefSeq" id="WP_211468375.1">
    <property type="nucleotide sequence ID" value="NZ_JAGSXH010000041.1"/>
</dbReference>
<keyword evidence="1" id="KW-1133">Transmembrane helix</keyword>
<dbReference type="InterPro" id="IPR002881">
    <property type="entry name" value="DUF58"/>
</dbReference>
<proteinExistence type="predicted"/>
<evidence type="ECO:0000259" key="2">
    <source>
        <dbReference type="Pfam" id="PF01882"/>
    </source>
</evidence>
<evidence type="ECO:0000313" key="4">
    <source>
        <dbReference type="Proteomes" id="UP000677913"/>
    </source>
</evidence>
<dbReference type="Proteomes" id="UP000677913">
    <property type="component" value="Unassembled WGS sequence"/>
</dbReference>
<dbReference type="AlphaFoldDB" id="A0A8J8BET3"/>
<accession>A0A8J8BET3</accession>